<sequence length="198" mass="22032">MARDADLTRQRIMEAALEEFSEKGLAGARVESIAQRAGISVRMLYVHFRNKDGLYDAVLRQHVAQRASALSDPSLPLPDFVPRHFASLRHDEIFVRLVMWESLTGSAAQPAMNEGGRSERYAETLGYLKARRDAGELDPSLDTEMTLVAVLALASFPSAFGHIVRMVTGLRPDDPALVERYETFLRDLAVRLAPPPQD</sequence>
<dbReference type="Gene3D" id="1.10.357.10">
    <property type="entry name" value="Tetracycline Repressor, domain 2"/>
    <property type="match status" value="1"/>
</dbReference>
<dbReference type="Pfam" id="PF00440">
    <property type="entry name" value="TetR_N"/>
    <property type="match status" value="1"/>
</dbReference>
<dbReference type="PANTHER" id="PTHR30328">
    <property type="entry name" value="TRANSCRIPTIONAL REPRESSOR"/>
    <property type="match status" value="1"/>
</dbReference>
<comment type="caution">
    <text evidence="4">The sequence shown here is derived from an EMBL/GenBank/DDBJ whole genome shotgun (WGS) entry which is preliminary data.</text>
</comment>
<dbReference type="InterPro" id="IPR036271">
    <property type="entry name" value="Tet_transcr_reg_TetR-rel_C_sf"/>
</dbReference>
<evidence type="ECO:0000313" key="5">
    <source>
        <dbReference type="Proteomes" id="UP001474181"/>
    </source>
</evidence>
<organism evidence="4 5">
    <name type="scientific">Streptomyces hyaluromycini</name>
    <dbReference type="NCBI Taxonomy" id="1377993"/>
    <lineage>
        <taxon>Bacteria</taxon>
        <taxon>Bacillati</taxon>
        <taxon>Actinomycetota</taxon>
        <taxon>Actinomycetes</taxon>
        <taxon>Kitasatosporales</taxon>
        <taxon>Streptomycetaceae</taxon>
        <taxon>Streptomyces</taxon>
    </lineage>
</organism>
<proteinExistence type="predicted"/>
<evidence type="ECO:0000256" key="2">
    <source>
        <dbReference type="PROSITE-ProRule" id="PRU00335"/>
    </source>
</evidence>
<feature type="domain" description="HTH tetR-type" evidence="3">
    <location>
        <begin position="6"/>
        <end position="66"/>
    </location>
</feature>
<dbReference type="SUPFAM" id="SSF46689">
    <property type="entry name" value="Homeodomain-like"/>
    <property type="match status" value="1"/>
</dbReference>
<dbReference type="Pfam" id="PF17926">
    <property type="entry name" value="TetR_C_21"/>
    <property type="match status" value="1"/>
</dbReference>
<name>A0ABV1WTZ4_9ACTN</name>
<dbReference type="EMBL" id="JBEPEK010000067">
    <property type="protein sequence ID" value="MER7180233.1"/>
    <property type="molecule type" value="Genomic_DNA"/>
</dbReference>
<evidence type="ECO:0000259" key="3">
    <source>
        <dbReference type="PROSITE" id="PS50977"/>
    </source>
</evidence>
<dbReference type="InterPro" id="IPR001647">
    <property type="entry name" value="HTH_TetR"/>
</dbReference>
<keyword evidence="1 2" id="KW-0238">DNA-binding</keyword>
<keyword evidence="5" id="KW-1185">Reference proteome</keyword>
<reference evidence="4 5" key="1">
    <citation type="submission" date="2024-06" db="EMBL/GenBank/DDBJ databases">
        <title>The Natural Products Discovery Center: Release of the First 8490 Sequenced Strains for Exploring Actinobacteria Biosynthetic Diversity.</title>
        <authorList>
            <person name="Kalkreuter E."/>
            <person name="Kautsar S.A."/>
            <person name="Yang D."/>
            <person name="Bader C.D."/>
            <person name="Teijaro C.N."/>
            <person name="Fluegel L."/>
            <person name="Davis C.M."/>
            <person name="Simpson J.R."/>
            <person name="Lauterbach L."/>
            <person name="Steele A.D."/>
            <person name="Gui C."/>
            <person name="Meng S."/>
            <person name="Li G."/>
            <person name="Viehrig K."/>
            <person name="Ye F."/>
            <person name="Su P."/>
            <person name="Kiefer A.F."/>
            <person name="Nichols A."/>
            <person name="Cepeda A.J."/>
            <person name="Yan W."/>
            <person name="Fan B."/>
            <person name="Jiang Y."/>
            <person name="Adhikari A."/>
            <person name="Zheng C.-J."/>
            <person name="Schuster L."/>
            <person name="Cowan T.M."/>
            <person name="Smanski M.J."/>
            <person name="Chevrette M.G."/>
            <person name="De Carvalho L.P.S."/>
            <person name="Shen B."/>
        </authorList>
    </citation>
    <scope>NUCLEOTIDE SEQUENCE [LARGE SCALE GENOMIC DNA]</scope>
    <source>
        <strain evidence="4 5">NPDC000234</strain>
    </source>
</reference>
<accession>A0ABV1WTZ4</accession>
<gene>
    <name evidence="4" type="ORF">ABT404_12260</name>
</gene>
<dbReference type="PANTHER" id="PTHR30328:SF54">
    <property type="entry name" value="HTH-TYPE TRANSCRIPTIONAL REPRESSOR SCO4008"/>
    <property type="match status" value="1"/>
</dbReference>
<dbReference type="InterPro" id="IPR041467">
    <property type="entry name" value="Sco4008_C"/>
</dbReference>
<dbReference type="InterPro" id="IPR050109">
    <property type="entry name" value="HTH-type_TetR-like_transc_reg"/>
</dbReference>
<dbReference type="RefSeq" id="WP_350780117.1">
    <property type="nucleotide sequence ID" value="NZ_JBEPEK010000067.1"/>
</dbReference>
<feature type="DNA-binding region" description="H-T-H motif" evidence="2">
    <location>
        <begin position="29"/>
        <end position="48"/>
    </location>
</feature>
<evidence type="ECO:0000313" key="4">
    <source>
        <dbReference type="EMBL" id="MER7180233.1"/>
    </source>
</evidence>
<evidence type="ECO:0000256" key="1">
    <source>
        <dbReference type="ARBA" id="ARBA00023125"/>
    </source>
</evidence>
<dbReference type="PRINTS" id="PR00455">
    <property type="entry name" value="HTHTETR"/>
</dbReference>
<dbReference type="InterPro" id="IPR009057">
    <property type="entry name" value="Homeodomain-like_sf"/>
</dbReference>
<protein>
    <submittedName>
        <fullName evidence="4">TetR family transcriptional regulator</fullName>
    </submittedName>
</protein>
<dbReference type="PROSITE" id="PS50977">
    <property type="entry name" value="HTH_TETR_2"/>
    <property type="match status" value="1"/>
</dbReference>
<dbReference type="Proteomes" id="UP001474181">
    <property type="component" value="Unassembled WGS sequence"/>
</dbReference>
<dbReference type="SUPFAM" id="SSF48498">
    <property type="entry name" value="Tetracyclin repressor-like, C-terminal domain"/>
    <property type="match status" value="1"/>
</dbReference>